<name>A0AAV4VSM9_9ARAC</name>
<dbReference type="Proteomes" id="UP001054837">
    <property type="component" value="Unassembled WGS sequence"/>
</dbReference>
<protein>
    <submittedName>
        <fullName evidence="1">11-beta-hydroxysteroid dehydrogenase-like 2</fullName>
    </submittedName>
</protein>
<dbReference type="Gene3D" id="3.40.50.720">
    <property type="entry name" value="NAD(P)-binding Rossmann-like Domain"/>
    <property type="match status" value="1"/>
</dbReference>
<dbReference type="PANTHER" id="PTHR43975">
    <property type="entry name" value="ZGC:101858"/>
    <property type="match status" value="1"/>
</dbReference>
<keyword evidence="2" id="KW-1185">Reference proteome</keyword>
<dbReference type="PANTHER" id="PTHR43975:SF2">
    <property type="entry name" value="EG:BACR7A4.14 PROTEIN-RELATED"/>
    <property type="match status" value="1"/>
</dbReference>
<dbReference type="PROSITE" id="PS51257">
    <property type="entry name" value="PROKAR_LIPOPROTEIN"/>
    <property type="match status" value="1"/>
</dbReference>
<sequence>MAKLFAEKVALITGASSGMGAGTAIHLASLGCKLSLTGRNSQNLDKVIQDCIKAGAKDGDILKTIADVSQEEDLKKIVDSTLNHFGKLDILINNAGILQTGSVESGSLQVFDDIMLVNVRSVYLLSQLAIPHLKKTKGNIVNVSSIAGLRSKQPVEKNVRKNLVSTL</sequence>
<proteinExistence type="predicted"/>
<dbReference type="InterPro" id="IPR002347">
    <property type="entry name" value="SDR_fam"/>
</dbReference>
<dbReference type="PRINTS" id="PR00081">
    <property type="entry name" value="GDHRDH"/>
</dbReference>
<gene>
    <name evidence="1" type="primary">HSD2</name>
    <name evidence="1" type="ORF">CDAR_593231</name>
</gene>
<dbReference type="AlphaFoldDB" id="A0AAV4VSM9"/>
<dbReference type="EMBL" id="BPLQ01013493">
    <property type="protein sequence ID" value="GIY72483.1"/>
    <property type="molecule type" value="Genomic_DNA"/>
</dbReference>
<evidence type="ECO:0000313" key="1">
    <source>
        <dbReference type="EMBL" id="GIY72483.1"/>
    </source>
</evidence>
<reference evidence="1 2" key="1">
    <citation type="submission" date="2021-06" db="EMBL/GenBank/DDBJ databases">
        <title>Caerostris darwini draft genome.</title>
        <authorList>
            <person name="Kono N."/>
            <person name="Arakawa K."/>
        </authorList>
    </citation>
    <scope>NUCLEOTIDE SEQUENCE [LARGE SCALE GENOMIC DNA]</scope>
</reference>
<accession>A0AAV4VSM9</accession>
<evidence type="ECO:0000313" key="2">
    <source>
        <dbReference type="Proteomes" id="UP001054837"/>
    </source>
</evidence>
<dbReference type="SUPFAM" id="SSF51735">
    <property type="entry name" value="NAD(P)-binding Rossmann-fold domains"/>
    <property type="match status" value="1"/>
</dbReference>
<comment type="caution">
    <text evidence="1">The sequence shown here is derived from an EMBL/GenBank/DDBJ whole genome shotgun (WGS) entry which is preliminary data.</text>
</comment>
<dbReference type="Pfam" id="PF00106">
    <property type="entry name" value="adh_short"/>
    <property type="match status" value="1"/>
</dbReference>
<organism evidence="1 2">
    <name type="scientific">Caerostris darwini</name>
    <dbReference type="NCBI Taxonomy" id="1538125"/>
    <lineage>
        <taxon>Eukaryota</taxon>
        <taxon>Metazoa</taxon>
        <taxon>Ecdysozoa</taxon>
        <taxon>Arthropoda</taxon>
        <taxon>Chelicerata</taxon>
        <taxon>Arachnida</taxon>
        <taxon>Araneae</taxon>
        <taxon>Araneomorphae</taxon>
        <taxon>Entelegynae</taxon>
        <taxon>Araneoidea</taxon>
        <taxon>Araneidae</taxon>
        <taxon>Caerostris</taxon>
    </lineage>
</organism>
<dbReference type="PRINTS" id="PR00080">
    <property type="entry name" value="SDRFAMILY"/>
</dbReference>
<dbReference type="InterPro" id="IPR036291">
    <property type="entry name" value="NAD(P)-bd_dom_sf"/>
</dbReference>